<name>A0A256FTR9_9HYPH</name>
<accession>A0A256FTR9</accession>
<comment type="caution">
    <text evidence="1">The sequence shown here is derived from an EMBL/GenBank/DDBJ whole genome shotgun (WGS) entry which is preliminary data.</text>
</comment>
<sequence>MIIFLRIALLCGGIANPLMQRQFFFSVYPESHLLHHYASVINL</sequence>
<gene>
    <name evidence="1" type="ORF">CEV31_4226</name>
</gene>
<dbReference type="AlphaFoldDB" id="A0A256FTR9"/>
<reference evidence="1 2" key="1">
    <citation type="submission" date="2017-07" db="EMBL/GenBank/DDBJ databases">
        <title>Phylogenetic study on the rhizospheric bacterium Ochrobactrum sp. A44.</title>
        <authorList>
            <person name="Krzyzanowska D.M."/>
            <person name="Ossowicki A."/>
            <person name="Rajewska M."/>
            <person name="Maciag T."/>
            <person name="Kaczynski Z."/>
            <person name="Czerwicka M."/>
            <person name="Jafra S."/>
        </authorList>
    </citation>
    <scope>NUCLEOTIDE SEQUENCE [LARGE SCALE GENOMIC DNA]</scope>
    <source>
        <strain evidence="1 2">DSM 7216</strain>
    </source>
</reference>
<organism evidence="1 2">
    <name type="scientific">Brucella thiophenivorans</name>
    <dbReference type="NCBI Taxonomy" id="571255"/>
    <lineage>
        <taxon>Bacteria</taxon>
        <taxon>Pseudomonadati</taxon>
        <taxon>Pseudomonadota</taxon>
        <taxon>Alphaproteobacteria</taxon>
        <taxon>Hyphomicrobiales</taxon>
        <taxon>Brucellaceae</taxon>
        <taxon>Brucella/Ochrobactrum group</taxon>
        <taxon>Brucella</taxon>
    </lineage>
</organism>
<dbReference type="Proteomes" id="UP000215590">
    <property type="component" value="Unassembled WGS sequence"/>
</dbReference>
<proteinExistence type="predicted"/>
<keyword evidence="2" id="KW-1185">Reference proteome</keyword>
<evidence type="ECO:0000313" key="1">
    <source>
        <dbReference type="EMBL" id="OYR18214.1"/>
    </source>
</evidence>
<evidence type="ECO:0000313" key="2">
    <source>
        <dbReference type="Proteomes" id="UP000215590"/>
    </source>
</evidence>
<dbReference type="EMBL" id="NNRJ01000027">
    <property type="protein sequence ID" value="OYR18214.1"/>
    <property type="molecule type" value="Genomic_DNA"/>
</dbReference>
<protein>
    <submittedName>
        <fullName evidence="1">Uncharacterized protein</fullName>
    </submittedName>
</protein>